<dbReference type="CTD" id="29999"/>
<comment type="subcellular location">
    <subcellularLocation>
        <location evidence="1 6">Cytoplasm</location>
        <location evidence="1 6">Cytoskeleton</location>
    </subcellularLocation>
</comment>
<name>A0A9F2RE89_PYTBI</name>
<dbReference type="GO" id="GO:0030426">
    <property type="term" value="C:growth cone"/>
    <property type="evidence" value="ECO:0007669"/>
    <property type="project" value="TreeGrafter"/>
</dbReference>
<dbReference type="GO" id="GO:0007163">
    <property type="term" value="P:establishment or maintenance of cell polarity"/>
    <property type="evidence" value="ECO:0007669"/>
    <property type="project" value="TreeGrafter"/>
</dbReference>
<dbReference type="InterPro" id="IPR008999">
    <property type="entry name" value="Actin-crosslinking"/>
</dbReference>
<dbReference type="GO" id="GO:0015629">
    <property type="term" value="C:actin cytoskeleton"/>
    <property type="evidence" value="ECO:0007669"/>
    <property type="project" value="TreeGrafter"/>
</dbReference>
<dbReference type="GO" id="GO:0051017">
    <property type="term" value="P:actin filament bundle assembly"/>
    <property type="evidence" value="ECO:0007669"/>
    <property type="project" value="TreeGrafter"/>
</dbReference>
<dbReference type="InterPro" id="IPR022768">
    <property type="entry name" value="Fascin-like_dom"/>
</dbReference>
<proteinExistence type="inferred from homology"/>
<dbReference type="PANTHER" id="PTHR10551">
    <property type="entry name" value="FASCIN"/>
    <property type="match status" value="1"/>
</dbReference>
<keyword evidence="4 6" id="KW-0009">Actin-binding</keyword>
<dbReference type="SUPFAM" id="SSF50405">
    <property type="entry name" value="Actin-crosslinking proteins"/>
    <property type="match status" value="4"/>
</dbReference>
<dbReference type="Gene3D" id="2.80.10.50">
    <property type="match status" value="4"/>
</dbReference>
<dbReference type="AlphaFoldDB" id="A0A9F2RE89"/>
<dbReference type="GO" id="GO:0016477">
    <property type="term" value="P:cell migration"/>
    <property type="evidence" value="ECO:0007669"/>
    <property type="project" value="TreeGrafter"/>
</dbReference>
<dbReference type="Proteomes" id="UP000695026">
    <property type="component" value="Unplaced"/>
</dbReference>
<dbReference type="GO" id="GO:0030674">
    <property type="term" value="F:protein-macromolecule adaptor activity"/>
    <property type="evidence" value="ECO:0007669"/>
    <property type="project" value="InterPro"/>
</dbReference>
<evidence type="ECO:0000313" key="8">
    <source>
        <dbReference type="Proteomes" id="UP000695026"/>
    </source>
</evidence>
<evidence type="ECO:0000313" key="9">
    <source>
        <dbReference type="RefSeq" id="XP_007443848.1"/>
    </source>
</evidence>
<organism evidence="8 9">
    <name type="scientific">Python bivittatus</name>
    <name type="common">Burmese python</name>
    <name type="synonym">Python molurus bivittatus</name>
    <dbReference type="NCBI Taxonomy" id="176946"/>
    <lineage>
        <taxon>Eukaryota</taxon>
        <taxon>Metazoa</taxon>
        <taxon>Chordata</taxon>
        <taxon>Craniata</taxon>
        <taxon>Vertebrata</taxon>
        <taxon>Euteleostomi</taxon>
        <taxon>Lepidosauria</taxon>
        <taxon>Squamata</taxon>
        <taxon>Bifurcata</taxon>
        <taxon>Unidentata</taxon>
        <taxon>Episquamata</taxon>
        <taxon>Toxicofera</taxon>
        <taxon>Serpentes</taxon>
        <taxon>Henophidia</taxon>
        <taxon>Pythonidae</taxon>
        <taxon>Python</taxon>
    </lineage>
</organism>
<keyword evidence="3 6" id="KW-0963">Cytoplasm</keyword>
<dbReference type="GeneID" id="103058581"/>
<dbReference type="GO" id="GO:0051015">
    <property type="term" value="F:actin filament binding"/>
    <property type="evidence" value="ECO:0007669"/>
    <property type="project" value="InterPro"/>
</dbReference>
<dbReference type="FunFam" id="2.80.10.50:FF:000055">
    <property type="entry name" value="Fascin"/>
    <property type="match status" value="1"/>
</dbReference>
<evidence type="ECO:0000259" key="7">
    <source>
        <dbReference type="Pfam" id="PF06268"/>
    </source>
</evidence>
<dbReference type="InterPro" id="IPR024703">
    <property type="entry name" value="Fascin_metazoans"/>
</dbReference>
<gene>
    <name evidence="9" type="primary">FSCN3</name>
</gene>
<evidence type="ECO:0000256" key="4">
    <source>
        <dbReference type="ARBA" id="ARBA00023203"/>
    </source>
</evidence>
<evidence type="ECO:0000256" key="1">
    <source>
        <dbReference type="ARBA" id="ARBA00004245"/>
    </source>
</evidence>
<dbReference type="GO" id="GO:0005737">
    <property type="term" value="C:cytoplasm"/>
    <property type="evidence" value="ECO:0007669"/>
    <property type="project" value="TreeGrafter"/>
</dbReference>
<sequence length="483" mass="54649">MQIGLVDWTGGYLTGECYGDDVSVLGSSLGKKQTWKLRVTTEQGKQSVVAVIGHEGQHLLVEADGTVHCGQPVTDKQSQFLLEVHPSGAWTLQQLESKKFLESDGEDVFCVSLGLTAHHLWMPQLAEHAHVVLFNPSSQLYARTDPELNRVWVDAPVPYLEECSFLLRFRKGTCHLETSNQKFVSRAEKLAKMPSTETAFHLNLKPGCLVFLTDMEGHVLYPQGRRGLLCLGDHPVENEEWFVIKRCPQWVSLKTRTNRYVSIISDSEVYAGPKKASPMSTFLFEMDPGTQTVQLRDVHHKYLAQRQFENVMADGYATEVETRFQVLWHYGRIFLKAPGGRYLGTLPVGLVAARAMHPGPNEEFVLRFTNRSFLVLRGRYGYVGSSTCQEMLQCNLLEPDPVEILPCKHGIYHLQSRGKSFWSLTPERTFSPWGKFALNFYLEIQGNNLLAIIAPNGYYLRGDREGCLVADGEEVTRDCLWEF</sequence>
<dbReference type="GO" id="GO:0031253">
    <property type="term" value="C:cell projection membrane"/>
    <property type="evidence" value="ECO:0007669"/>
    <property type="project" value="TreeGrafter"/>
</dbReference>
<protein>
    <recommendedName>
        <fullName evidence="6">Fascin</fullName>
    </recommendedName>
</protein>
<reference evidence="9" key="1">
    <citation type="submission" date="2025-08" db="UniProtKB">
        <authorList>
            <consortium name="RefSeq"/>
        </authorList>
    </citation>
    <scope>IDENTIFICATION</scope>
    <source>
        <tissue evidence="9">Liver</tissue>
    </source>
</reference>
<keyword evidence="8" id="KW-1185">Reference proteome</keyword>
<dbReference type="RefSeq" id="XP_007443848.1">
    <property type="nucleotide sequence ID" value="XM_007443786.2"/>
</dbReference>
<comment type="similarity">
    <text evidence="2 6">Belongs to the fascin family.</text>
</comment>
<evidence type="ECO:0000256" key="3">
    <source>
        <dbReference type="ARBA" id="ARBA00022490"/>
    </source>
</evidence>
<accession>A0A9F2RE89</accession>
<dbReference type="Pfam" id="PF06268">
    <property type="entry name" value="Fascin"/>
    <property type="match status" value="2"/>
</dbReference>
<feature type="domain" description="Fascin-like" evidence="7">
    <location>
        <begin position="259"/>
        <end position="365"/>
    </location>
</feature>
<evidence type="ECO:0000256" key="2">
    <source>
        <dbReference type="ARBA" id="ARBA00007415"/>
    </source>
</evidence>
<dbReference type="PANTHER" id="PTHR10551:SF1">
    <property type="entry name" value="FASCIN-3"/>
    <property type="match status" value="1"/>
</dbReference>
<evidence type="ECO:0000256" key="5">
    <source>
        <dbReference type="ARBA" id="ARBA00023212"/>
    </source>
</evidence>
<dbReference type="GO" id="GO:0001726">
    <property type="term" value="C:ruffle"/>
    <property type="evidence" value="ECO:0007669"/>
    <property type="project" value="TreeGrafter"/>
</dbReference>
<dbReference type="InterPro" id="IPR010431">
    <property type="entry name" value="Fascin"/>
</dbReference>
<dbReference type="OrthoDB" id="10259868at2759"/>
<dbReference type="GO" id="GO:0030027">
    <property type="term" value="C:lamellipodium"/>
    <property type="evidence" value="ECO:0007669"/>
    <property type="project" value="TreeGrafter"/>
</dbReference>
<keyword evidence="5 6" id="KW-0206">Cytoskeleton</keyword>
<dbReference type="OMA" id="MADGHPM"/>
<feature type="domain" description="Fascin-like" evidence="7">
    <location>
        <begin position="11"/>
        <end position="110"/>
    </location>
</feature>
<dbReference type="GO" id="GO:0005902">
    <property type="term" value="C:microvillus"/>
    <property type="evidence" value="ECO:0007669"/>
    <property type="project" value="TreeGrafter"/>
</dbReference>
<evidence type="ECO:0000256" key="6">
    <source>
        <dbReference type="PIRNR" id="PIRNR005682"/>
    </source>
</evidence>
<dbReference type="PIRSF" id="PIRSF005682">
    <property type="entry name" value="Fascin"/>
    <property type="match status" value="1"/>
</dbReference>
<dbReference type="GO" id="GO:0030175">
    <property type="term" value="C:filopodium"/>
    <property type="evidence" value="ECO:0007669"/>
    <property type="project" value="TreeGrafter"/>
</dbReference>
<dbReference type="KEGG" id="pbi:103058581"/>